<name>A0A9P6PNE6_9FUNG</name>
<keyword evidence="3" id="KW-1185">Reference proteome</keyword>
<reference evidence="2" key="1">
    <citation type="journal article" date="2020" name="Fungal Divers.">
        <title>Resolving the Mortierellaceae phylogeny through synthesis of multi-gene phylogenetics and phylogenomics.</title>
        <authorList>
            <person name="Vandepol N."/>
            <person name="Liber J."/>
            <person name="Desiro A."/>
            <person name="Na H."/>
            <person name="Kennedy M."/>
            <person name="Barry K."/>
            <person name="Grigoriev I.V."/>
            <person name="Miller A.N."/>
            <person name="O'Donnell K."/>
            <person name="Stajich J.E."/>
            <person name="Bonito G."/>
        </authorList>
    </citation>
    <scope>NUCLEOTIDE SEQUENCE</scope>
    <source>
        <strain evidence="2">BC1065</strain>
    </source>
</reference>
<evidence type="ECO:0000313" key="2">
    <source>
        <dbReference type="EMBL" id="KAG0249445.1"/>
    </source>
</evidence>
<feature type="non-terminal residue" evidence="2">
    <location>
        <position position="195"/>
    </location>
</feature>
<sequence>PPPPPPPLPPVPPVSLVQQPFESAVPEANKIIDDTNSSSSSSSSADPTTVYVKNGMMTSKLIKRLADIVESSQGAALKSKLTILQKKQNDKERSLFNQRNEVTRRHATELNSLQAKEIMGINVTMERNTTKRRHGKELRQFDKGVMAEMDDLMFEQQQMLREAGIPMMHPSRDPVEIGVQVKIVRLLEDMLNNET</sequence>
<dbReference type="AlphaFoldDB" id="A0A9P6PNE6"/>
<evidence type="ECO:0000256" key="1">
    <source>
        <dbReference type="SAM" id="MobiDB-lite"/>
    </source>
</evidence>
<protein>
    <submittedName>
        <fullName evidence="2">Uncharacterized protein</fullName>
    </submittedName>
</protein>
<dbReference type="EMBL" id="JAAAJB010001000">
    <property type="protein sequence ID" value="KAG0249445.1"/>
    <property type="molecule type" value="Genomic_DNA"/>
</dbReference>
<dbReference type="Proteomes" id="UP000807716">
    <property type="component" value="Unassembled WGS sequence"/>
</dbReference>
<feature type="region of interest" description="Disordered" evidence="1">
    <location>
        <begin position="25"/>
        <end position="49"/>
    </location>
</feature>
<organism evidence="2 3">
    <name type="scientific">Actinomortierella ambigua</name>
    <dbReference type="NCBI Taxonomy" id="1343610"/>
    <lineage>
        <taxon>Eukaryota</taxon>
        <taxon>Fungi</taxon>
        <taxon>Fungi incertae sedis</taxon>
        <taxon>Mucoromycota</taxon>
        <taxon>Mortierellomycotina</taxon>
        <taxon>Mortierellomycetes</taxon>
        <taxon>Mortierellales</taxon>
        <taxon>Mortierellaceae</taxon>
        <taxon>Actinomortierella</taxon>
    </lineage>
</organism>
<evidence type="ECO:0000313" key="3">
    <source>
        <dbReference type="Proteomes" id="UP000807716"/>
    </source>
</evidence>
<accession>A0A9P6PNE6</accession>
<dbReference type="OrthoDB" id="21617at2759"/>
<proteinExistence type="predicted"/>
<dbReference type="SUPFAM" id="SSF101447">
    <property type="entry name" value="Formin homology 2 domain (FH2 domain)"/>
    <property type="match status" value="1"/>
</dbReference>
<comment type="caution">
    <text evidence="2">The sequence shown here is derived from an EMBL/GenBank/DDBJ whole genome shotgun (WGS) entry which is preliminary data.</text>
</comment>
<gene>
    <name evidence="2" type="ORF">DFQ27_000138</name>
</gene>